<comment type="caution">
    <text evidence="1">The sequence shown here is derived from an EMBL/GenBank/DDBJ whole genome shotgun (WGS) entry which is preliminary data.</text>
</comment>
<dbReference type="Proteomes" id="UP001597438">
    <property type="component" value="Unassembled WGS sequence"/>
</dbReference>
<dbReference type="RefSeq" id="WP_251739134.1">
    <property type="nucleotide sequence ID" value="NZ_JBHUOJ010000032.1"/>
</dbReference>
<dbReference type="EMBL" id="JBHUOJ010000032">
    <property type="protein sequence ID" value="MFD2834235.1"/>
    <property type="molecule type" value="Genomic_DNA"/>
</dbReference>
<evidence type="ECO:0008006" key="3">
    <source>
        <dbReference type="Google" id="ProtNLM"/>
    </source>
</evidence>
<protein>
    <recommendedName>
        <fullName evidence="3">Glycosyltransferase</fullName>
    </recommendedName>
</protein>
<keyword evidence="2" id="KW-1185">Reference proteome</keyword>
<organism evidence="1 2">
    <name type="scientific">Christiangramia antarctica</name>
    <dbReference type="NCBI Taxonomy" id="2058158"/>
    <lineage>
        <taxon>Bacteria</taxon>
        <taxon>Pseudomonadati</taxon>
        <taxon>Bacteroidota</taxon>
        <taxon>Flavobacteriia</taxon>
        <taxon>Flavobacteriales</taxon>
        <taxon>Flavobacteriaceae</taxon>
        <taxon>Christiangramia</taxon>
    </lineage>
</organism>
<gene>
    <name evidence="1" type="ORF">ACFSYS_13140</name>
</gene>
<proteinExistence type="predicted"/>
<dbReference type="Gene3D" id="3.40.50.2000">
    <property type="entry name" value="Glycogen Phosphorylase B"/>
    <property type="match status" value="2"/>
</dbReference>
<evidence type="ECO:0000313" key="1">
    <source>
        <dbReference type="EMBL" id="MFD2834235.1"/>
    </source>
</evidence>
<name>A0ABW5X7L2_9FLAO</name>
<evidence type="ECO:0000313" key="2">
    <source>
        <dbReference type="Proteomes" id="UP001597438"/>
    </source>
</evidence>
<accession>A0ABW5X7L2</accession>
<reference evidence="2" key="1">
    <citation type="journal article" date="2019" name="Int. J. Syst. Evol. Microbiol.">
        <title>The Global Catalogue of Microorganisms (GCM) 10K type strain sequencing project: providing services to taxonomists for standard genome sequencing and annotation.</title>
        <authorList>
            <consortium name="The Broad Institute Genomics Platform"/>
            <consortium name="The Broad Institute Genome Sequencing Center for Infectious Disease"/>
            <person name="Wu L."/>
            <person name="Ma J."/>
        </authorList>
    </citation>
    <scope>NUCLEOTIDE SEQUENCE [LARGE SCALE GENOMIC DNA]</scope>
    <source>
        <strain evidence="2">KCTC 52925</strain>
    </source>
</reference>
<sequence length="348" mass="41223">MKIFLPFKKDINPYLENTQKLSQHEYIYSNFRDYRVDFDIVNIHWPEAIFGWHEPSEAELAELKTAFSNWRKHSVLVYTLHDDKRHKGMTRNFKKLFQLVENYAEVFIHLGEYSKVIYQQKFPEAVHKTINHPLYEDAYPIYDKGVARDNLQIDQAAKVIIVPGNIRNDKEKKMVLRSFKSLKFENKVLIATGMRAELKFDFPGRVRLKKIIDVKEQKAKWFKEKYQPPEYYFSYKRISSRELGLKMSAADIVLIPRINNLNSGLFFLGLTYKKVLLGPEIGNIEEQLRKFNFPVFDPSSIRSIKMKIHEAFELSKSGYSWEEDKLNAYKVKEVVQELDKFMIKICNL</sequence>
<dbReference type="SUPFAM" id="SSF53756">
    <property type="entry name" value="UDP-Glycosyltransferase/glycogen phosphorylase"/>
    <property type="match status" value="1"/>
</dbReference>